<dbReference type="GO" id="GO:0005581">
    <property type="term" value="C:collagen trimer"/>
    <property type="evidence" value="ECO:0007669"/>
    <property type="project" value="UniProtKB-KW"/>
</dbReference>
<feature type="domain" description="VWFA" evidence="11">
    <location>
        <begin position="1"/>
        <end position="136"/>
    </location>
</feature>
<dbReference type="Gene3D" id="3.40.50.410">
    <property type="entry name" value="von Willebrand factor, type A domain"/>
    <property type="match status" value="1"/>
</dbReference>
<feature type="compositionally biased region" description="Pro residues" evidence="10">
    <location>
        <begin position="439"/>
        <end position="453"/>
    </location>
</feature>
<evidence type="ECO:0000256" key="10">
    <source>
        <dbReference type="SAM" id="MobiDB-lite"/>
    </source>
</evidence>
<dbReference type="PROSITE" id="PS50234">
    <property type="entry name" value="VWFA"/>
    <property type="match status" value="1"/>
</dbReference>
<comment type="subcellular location">
    <subcellularLocation>
        <location evidence="1">Secreted</location>
        <location evidence="1">Extracellular space</location>
    </subcellularLocation>
</comment>
<keyword evidence="7" id="KW-0325">Glycoprotein</keyword>
<dbReference type="SMART" id="SM00327">
    <property type="entry name" value="VWA"/>
    <property type="match status" value="1"/>
</dbReference>
<accession>A0A3Q2Q752</accession>
<sequence>NKGGLAQYSGDPRIEWHLNTYSTKDAVIDAVKNLPYKGGNTLTGRAIKHVKESIFTPAAGARRAVPKVLVVLTDGRSQDDVNKVSKEMQMEGYIIFAIGFADADYGELVNIASKPSDRHVFFVDDVDAVKKIEEQLITFVCEAATATCPSVLMSGNTLAGFKMMEKFGLVEKEYSTIPGVSLEPGSFNSYPCYRLHRDALVLQPTKYLHPEGLPSDYTISMMLRLLPETPQEPFALWEILNKDNEPMVGLILDMLLYFDLHVTISKTSVKVVLDCSVVGEKSIRAAGNITTDGVEVLGKMVRSRGRRDSSAPFQLQMFDIICSTSWASRDKCCELPALPYSFVLFLFFVFLQGPQGPTGEIGPSGPPGPPGPQGPNGHSIQGPPVSLCLCSHGDVQTQAAVRAIARQVCEQIIQSHLSRYNSILNQIPQQSLGSVRTVPGPPGEPGRTGPPGPQGEQGPPGRPGFPGTNGQNGQPGGRGLPGEKGERGSPGIGSQGPRGPPGPPGETQHSPEDDN</sequence>
<dbReference type="GO" id="GO:0007155">
    <property type="term" value="P:cell adhesion"/>
    <property type="evidence" value="ECO:0007669"/>
    <property type="project" value="UniProtKB-KW"/>
</dbReference>
<evidence type="ECO:0000256" key="7">
    <source>
        <dbReference type="ARBA" id="ARBA00023180"/>
    </source>
</evidence>
<evidence type="ECO:0000256" key="5">
    <source>
        <dbReference type="ARBA" id="ARBA00022889"/>
    </source>
</evidence>
<dbReference type="InterPro" id="IPR048287">
    <property type="entry name" value="TSPN-like_N"/>
</dbReference>
<dbReference type="Pfam" id="PF00092">
    <property type="entry name" value="VWA"/>
    <property type="match status" value="1"/>
</dbReference>
<dbReference type="SMART" id="SM00210">
    <property type="entry name" value="TSPN"/>
    <property type="match status" value="1"/>
</dbReference>
<evidence type="ECO:0000256" key="2">
    <source>
        <dbReference type="ARBA" id="ARBA00022525"/>
    </source>
</evidence>
<evidence type="ECO:0000256" key="8">
    <source>
        <dbReference type="ARBA" id="ARBA00023278"/>
    </source>
</evidence>
<feature type="region of interest" description="Disordered" evidence="10">
    <location>
        <begin position="358"/>
        <end position="380"/>
    </location>
</feature>
<feature type="region of interest" description="Disordered" evidence="10">
    <location>
        <begin position="431"/>
        <end position="515"/>
    </location>
</feature>
<keyword evidence="8" id="KW-0379">Hydroxylation</keyword>
<dbReference type="GeneTree" id="ENSGT00940000153769"/>
<keyword evidence="3" id="KW-0732">Signal</keyword>
<dbReference type="Gene3D" id="2.60.120.200">
    <property type="match status" value="2"/>
</dbReference>
<evidence type="ECO:0000256" key="1">
    <source>
        <dbReference type="ARBA" id="ARBA00004239"/>
    </source>
</evidence>
<dbReference type="PANTHER" id="PTHR24020:SF84">
    <property type="entry name" value="VWFA DOMAIN-CONTAINING PROTEIN"/>
    <property type="match status" value="1"/>
</dbReference>
<comment type="similarity">
    <text evidence="9">Belongs to the fibril-associated collagens with interrupted helices (FACIT) family.</text>
</comment>
<dbReference type="SUPFAM" id="SSF49899">
    <property type="entry name" value="Concanavalin A-like lectins/glucanases"/>
    <property type="match status" value="1"/>
</dbReference>
<dbReference type="Pfam" id="PF01391">
    <property type="entry name" value="Collagen"/>
    <property type="match status" value="1"/>
</dbReference>
<dbReference type="InterPro" id="IPR008160">
    <property type="entry name" value="Collagen"/>
</dbReference>
<dbReference type="Proteomes" id="UP000265000">
    <property type="component" value="Unplaced"/>
</dbReference>
<dbReference type="InterPro" id="IPR036465">
    <property type="entry name" value="vWFA_dom_sf"/>
</dbReference>
<evidence type="ECO:0000256" key="4">
    <source>
        <dbReference type="ARBA" id="ARBA00022737"/>
    </source>
</evidence>
<dbReference type="PANTHER" id="PTHR24020">
    <property type="entry name" value="COLLAGEN ALPHA"/>
    <property type="match status" value="1"/>
</dbReference>
<dbReference type="InterPro" id="IPR050525">
    <property type="entry name" value="ECM_Assembly_Org"/>
</dbReference>
<evidence type="ECO:0000256" key="6">
    <source>
        <dbReference type="ARBA" id="ARBA00023119"/>
    </source>
</evidence>
<evidence type="ECO:0000313" key="12">
    <source>
        <dbReference type="Ensembl" id="ENSFHEP00000021837.1"/>
    </source>
</evidence>
<organism evidence="12 13">
    <name type="scientific">Fundulus heteroclitus</name>
    <name type="common">Killifish</name>
    <name type="synonym">Mummichog</name>
    <dbReference type="NCBI Taxonomy" id="8078"/>
    <lineage>
        <taxon>Eukaryota</taxon>
        <taxon>Metazoa</taxon>
        <taxon>Chordata</taxon>
        <taxon>Craniata</taxon>
        <taxon>Vertebrata</taxon>
        <taxon>Euteleostomi</taxon>
        <taxon>Actinopterygii</taxon>
        <taxon>Neopterygii</taxon>
        <taxon>Teleostei</taxon>
        <taxon>Neoteleostei</taxon>
        <taxon>Acanthomorphata</taxon>
        <taxon>Ovalentaria</taxon>
        <taxon>Atherinomorphae</taxon>
        <taxon>Cyprinodontiformes</taxon>
        <taxon>Fundulidae</taxon>
        <taxon>Fundulus</taxon>
    </lineage>
</organism>
<name>A0A3Q2Q752_FUNHE</name>
<dbReference type="Gene3D" id="1.20.5.320">
    <property type="entry name" value="6-Phosphogluconate Dehydrogenase, domain 3"/>
    <property type="match status" value="1"/>
</dbReference>
<feature type="compositionally biased region" description="Low complexity" evidence="10">
    <location>
        <begin position="454"/>
        <end position="472"/>
    </location>
</feature>
<dbReference type="InterPro" id="IPR002035">
    <property type="entry name" value="VWF_A"/>
</dbReference>
<evidence type="ECO:0000256" key="3">
    <source>
        <dbReference type="ARBA" id="ARBA00022729"/>
    </source>
</evidence>
<proteinExistence type="inferred from homology"/>
<evidence type="ECO:0000256" key="9">
    <source>
        <dbReference type="ARBA" id="ARBA00049648"/>
    </source>
</evidence>
<keyword evidence="5" id="KW-0130">Cell adhesion</keyword>
<dbReference type="InterPro" id="IPR013320">
    <property type="entry name" value="ConA-like_dom_sf"/>
</dbReference>
<dbReference type="FunFam" id="3.40.50.410:FF:000001">
    <property type="entry name" value="Collagen, type XII, alpha 1"/>
    <property type="match status" value="1"/>
</dbReference>
<dbReference type="Ensembl" id="ENSFHET00000014447.1">
    <property type="protein sequence ID" value="ENSFHEP00000021837.1"/>
    <property type="gene ID" value="ENSFHEG00000001891.1"/>
</dbReference>
<reference evidence="12" key="2">
    <citation type="submission" date="2025-09" db="UniProtKB">
        <authorList>
            <consortium name="Ensembl"/>
        </authorList>
    </citation>
    <scope>IDENTIFICATION</scope>
</reference>
<reference evidence="12" key="1">
    <citation type="submission" date="2025-08" db="UniProtKB">
        <authorList>
            <consortium name="Ensembl"/>
        </authorList>
    </citation>
    <scope>IDENTIFICATION</scope>
</reference>
<keyword evidence="4" id="KW-0677">Repeat</keyword>
<dbReference type="AlphaFoldDB" id="A0A3Q2Q752"/>
<keyword evidence="2" id="KW-0964">Secreted</keyword>
<evidence type="ECO:0000313" key="13">
    <source>
        <dbReference type="Proteomes" id="UP000265000"/>
    </source>
</evidence>
<evidence type="ECO:0000259" key="11">
    <source>
        <dbReference type="PROSITE" id="PS50234"/>
    </source>
</evidence>
<dbReference type="SUPFAM" id="SSF53300">
    <property type="entry name" value="vWA-like"/>
    <property type="match status" value="1"/>
</dbReference>
<dbReference type="GO" id="GO:0005576">
    <property type="term" value="C:extracellular region"/>
    <property type="evidence" value="ECO:0007669"/>
    <property type="project" value="UniProtKB-SubCell"/>
</dbReference>
<keyword evidence="6" id="KW-0176">Collagen</keyword>
<keyword evidence="13" id="KW-1185">Reference proteome</keyword>
<protein>
    <submittedName>
        <fullName evidence="12">Collagen type XIV alpha 1 chain</fullName>
    </submittedName>
</protein>
<feature type="compositionally biased region" description="Pro residues" evidence="10">
    <location>
        <begin position="364"/>
        <end position="373"/>
    </location>
</feature>